<evidence type="ECO:0000259" key="1">
    <source>
        <dbReference type="Pfam" id="PF02625"/>
    </source>
</evidence>
<comment type="caution">
    <text evidence="3">The sequence shown here is derived from an EMBL/GenBank/DDBJ whole genome shotgun (WGS) entry which is preliminary data.</text>
</comment>
<dbReference type="Pfam" id="PF13478">
    <property type="entry name" value="XdhC_C"/>
    <property type="match status" value="1"/>
</dbReference>
<evidence type="ECO:0000313" key="4">
    <source>
        <dbReference type="Proteomes" id="UP000248916"/>
    </source>
</evidence>
<protein>
    <submittedName>
        <fullName evidence="3">Xanthine dehydrogenase accessory factor</fullName>
    </submittedName>
</protein>
<keyword evidence="4" id="KW-1185">Reference proteome</keyword>
<dbReference type="PANTHER" id="PTHR30388:SF6">
    <property type="entry name" value="XANTHINE DEHYDROGENASE SUBUNIT A-RELATED"/>
    <property type="match status" value="1"/>
</dbReference>
<dbReference type="Gene3D" id="3.40.50.720">
    <property type="entry name" value="NAD(P)-binding Rossmann-like Domain"/>
    <property type="match status" value="1"/>
</dbReference>
<dbReference type="InterPro" id="IPR003777">
    <property type="entry name" value="XdhC_CoxI"/>
</dbReference>
<feature type="domain" description="XdhC Rossmann" evidence="2">
    <location>
        <begin position="152"/>
        <end position="293"/>
    </location>
</feature>
<dbReference type="SUPFAM" id="SSF51735">
    <property type="entry name" value="NAD(P)-binding Rossmann-fold domains"/>
    <property type="match status" value="1"/>
</dbReference>
<accession>A0A2W7N966</accession>
<name>A0A2W7N966_9RHOB</name>
<dbReference type="Proteomes" id="UP000248916">
    <property type="component" value="Unassembled WGS sequence"/>
</dbReference>
<reference evidence="3 4" key="1">
    <citation type="submission" date="2018-06" db="EMBL/GenBank/DDBJ databases">
        <title>Genomic Encyclopedia of Archaeal and Bacterial Type Strains, Phase II (KMG-II): from individual species to whole genera.</title>
        <authorList>
            <person name="Goeker M."/>
        </authorList>
    </citation>
    <scope>NUCLEOTIDE SEQUENCE [LARGE SCALE GENOMIC DNA]</scope>
    <source>
        <strain evidence="3 4">DSM 22009</strain>
    </source>
</reference>
<feature type="domain" description="XdhC- CoxI" evidence="1">
    <location>
        <begin position="16"/>
        <end position="64"/>
    </location>
</feature>
<sequence>MSFDRDDIEARVTAHGRATRILVVEARGSAPREPGTSMLVWPDRLHGTIGGGALEHDAIARARSGRTGITRHALGPDLGQCCGGSVTLHAAAWDAEAIAATRAEAGLIVYGRGPRPAAIAKLIARAEAGRPVPLQIFGDWVVEPLAPDPAPVWIWGAGHVGQALASVLAPLPNVAPVVIDTAPDRFPDALPQGAARLVAAEPARLATHAPEEAHHLIATYSHEIDLALCDALLRRPVGSIGLIGSATKWARFRSRLRALGHTDAQISSIRCPIGDPSLGKHPQAIAVGVAADLLRSGARVDERRAG</sequence>
<dbReference type="RefSeq" id="WP_111537206.1">
    <property type="nucleotide sequence ID" value="NZ_QKZL01000007.1"/>
</dbReference>
<gene>
    <name evidence="3" type="ORF">LX81_02044</name>
</gene>
<organism evidence="3 4">
    <name type="scientific">Palleronia aestuarii</name>
    <dbReference type="NCBI Taxonomy" id="568105"/>
    <lineage>
        <taxon>Bacteria</taxon>
        <taxon>Pseudomonadati</taxon>
        <taxon>Pseudomonadota</taxon>
        <taxon>Alphaproteobacteria</taxon>
        <taxon>Rhodobacterales</taxon>
        <taxon>Roseobacteraceae</taxon>
        <taxon>Palleronia</taxon>
    </lineage>
</organism>
<proteinExistence type="predicted"/>
<dbReference type="NCBIfam" id="TIGR02964">
    <property type="entry name" value="xanthine_xdhC"/>
    <property type="match status" value="1"/>
</dbReference>
<dbReference type="InterPro" id="IPR052698">
    <property type="entry name" value="MoCofactor_Util/Proc"/>
</dbReference>
<dbReference type="InterPro" id="IPR014308">
    <property type="entry name" value="Xanthine_DH_XdhC"/>
</dbReference>
<dbReference type="Pfam" id="PF02625">
    <property type="entry name" value="XdhC_CoxI"/>
    <property type="match status" value="1"/>
</dbReference>
<dbReference type="AlphaFoldDB" id="A0A2W7N966"/>
<evidence type="ECO:0000259" key="2">
    <source>
        <dbReference type="Pfam" id="PF13478"/>
    </source>
</evidence>
<dbReference type="PANTHER" id="PTHR30388">
    <property type="entry name" value="ALDEHYDE OXIDOREDUCTASE MOLYBDENUM COFACTOR ASSEMBLY PROTEIN"/>
    <property type="match status" value="1"/>
</dbReference>
<dbReference type="InterPro" id="IPR036291">
    <property type="entry name" value="NAD(P)-bd_dom_sf"/>
</dbReference>
<dbReference type="InterPro" id="IPR027051">
    <property type="entry name" value="XdhC_Rossmann_dom"/>
</dbReference>
<dbReference type="OrthoDB" id="61481at2"/>
<evidence type="ECO:0000313" key="3">
    <source>
        <dbReference type="EMBL" id="PZX16193.1"/>
    </source>
</evidence>
<dbReference type="EMBL" id="QKZL01000007">
    <property type="protein sequence ID" value="PZX16193.1"/>
    <property type="molecule type" value="Genomic_DNA"/>
</dbReference>